<feature type="chain" id="PRO_5043851618" evidence="1">
    <location>
        <begin position="17"/>
        <end position="510"/>
    </location>
</feature>
<sequence>MKCVLLSCFLAGTAGAQLTTGAITQTGNYQVAGVIGNPSIVCSGIPPDVVRALNKYFESELRGKDTQIQKLTKDANQWKDRYLDLASRASQPALDATQKSEADTLLRQGKLDEASLLLASIDKKLDTLSAKLDCSEATTETFALAIKALDASRVLTLWHCRPEDTISGNVQTSYVLLFTSGQFPVAKPFLDQLITSGFNPLKYVKPIAGPLADPSATGVLLARYFYAPVYRPLIDGNVDAIQWIIDHAPSGYWNTYGHLMEDIASIMQLPYTRFPLVNATQAITMLRNAGVPADTHDCKPFRDAYKKWLETQLPGALRVPLVRPTGVAAIYARQIRSMYPSTQQSPQYAGVWKAVSNALAPASPDALHKAKGQVAAEITSSDVNSLDQNIKLLKKQIEHGIWWRKLPETQETIYEARKRQNLDAFDSYGYVQVASGDLKDTDLLPSSTRAPVGYPNCDCFTAQDLRDQLAKASQRKELLLQFQTTYSQGHSLLAVKASAVTLPFLNQTGH</sequence>
<proteinExistence type="predicted"/>
<dbReference type="AlphaFoldDB" id="A0AAU7ZK72"/>
<evidence type="ECO:0000313" key="2">
    <source>
        <dbReference type="EMBL" id="XCB31405.1"/>
    </source>
</evidence>
<reference evidence="2" key="2">
    <citation type="journal article" date="2024" name="Environ. Microbiol.">
        <title>Genome analysis and description of Tunturibacter gen. nov. expands the diversity of Terriglobia in tundra soils.</title>
        <authorList>
            <person name="Messyasz A."/>
            <person name="Mannisto M.K."/>
            <person name="Kerkhof L.J."/>
            <person name="Haggblom M.M."/>
        </authorList>
    </citation>
    <scope>NUCLEOTIDE SEQUENCE</scope>
    <source>
        <strain evidence="2">X5P6</strain>
    </source>
</reference>
<reference evidence="2" key="1">
    <citation type="submission" date="2023-08" db="EMBL/GenBank/DDBJ databases">
        <authorList>
            <person name="Messyasz A."/>
            <person name="Mannisto M.K."/>
            <person name="Kerkhof L.J."/>
            <person name="Haggblom M."/>
        </authorList>
    </citation>
    <scope>NUCLEOTIDE SEQUENCE</scope>
    <source>
        <strain evidence="2">X5P6</strain>
    </source>
</reference>
<evidence type="ECO:0000256" key="1">
    <source>
        <dbReference type="SAM" id="SignalP"/>
    </source>
</evidence>
<dbReference type="EMBL" id="CP132942">
    <property type="protein sequence ID" value="XCB31405.1"/>
    <property type="molecule type" value="Genomic_DNA"/>
</dbReference>
<name>A0AAU7ZK72_9BACT</name>
<dbReference type="RefSeq" id="WP_353062250.1">
    <property type="nucleotide sequence ID" value="NZ_CP132942.1"/>
</dbReference>
<feature type="signal peptide" evidence="1">
    <location>
        <begin position="1"/>
        <end position="16"/>
    </location>
</feature>
<organism evidence="2">
    <name type="scientific">Tunturiibacter psychrotolerans</name>
    <dbReference type="NCBI Taxonomy" id="3069686"/>
    <lineage>
        <taxon>Bacteria</taxon>
        <taxon>Pseudomonadati</taxon>
        <taxon>Acidobacteriota</taxon>
        <taxon>Terriglobia</taxon>
        <taxon>Terriglobales</taxon>
        <taxon>Acidobacteriaceae</taxon>
        <taxon>Tunturiibacter</taxon>
    </lineage>
</organism>
<accession>A0AAU7ZK72</accession>
<dbReference type="KEGG" id="tpsc:RBB77_13160"/>
<gene>
    <name evidence="2" type="ORF">RBB77_13160</name>
</gene>
<keyword evidence="1" id="KW-0732">Signal</keyword>
<protein>
    <submittedName>
        <fullName evidence="2">Uncharacterized protein</fullName>
    </submittedName>
</protein>